<dbReference type="SUPFAM" id="SSF56349">
    <property type="entry name" value="DNA breaking-rejoining enzymes"/>
    <property type="match status" value="1"/>
</dbReference>
<dbReference type="GO" id="GO:0015074">
    <property type="term" value="P:DNA integration"/>
    <property type="evidence" value="ECO:0007669"/>
    <property type="project" value="InterPro"/>
</dbReference>
<evidence type="ECO:0000313" key="3">
    <source>
        <dbReference type="Proteomes" id="UP001209878"/>
    </source>
</evidence>
<dbReference type="AlphaFoldDB" id="A0AAD9KKJ9"/>
<keyword evidence="3" id="KW-1185">Reference proteome</keyword>
<name>A0AAD9KKJ9_RIDPI</name>
<gene>
    <name evidence="2" type="ORF">NP493_919g01025</name>
</gene>
<protein>
    <recommendedName>
        <fullName evidence="4">Tyr recombinase domain-containing protein</fullName>
    </recommendedName>
</protein>
<evidence type="ECO:0000256" key="1">
    <source>
        <dbReference type="ARBA" id="ARBA00023172"/>
    </source>
</evidence>
<dbReference type="InterPro" id="IPR013762">
    <property type="entry name" value="Integrase-like_cat_sf"/>
</dbReference>
<dbReference type="GO" id="GO:0006310">
    <property type="term" value="P:DNA recombination"/>
    <property type="evidence" value="ECO:0007669"/>
    <property type="project" value="UniProtKB-KW"/>
</dbReference>
<comment type="caution">
    <text evidence="2">The sequence shown here is derived from an EMBL/GenBank/DDBJ whole genome shotgun (WGS) entry which is preliminary data.</text>
</comment>
<dbReference type="Proteomes" id="UP001209878">
    <property type="component" value="Unassembled WGS sequence"/>
</dbReference>
<evidence type="ECO:0000313" key="2">
    <source>
        <dbReference type="EMBL" id="KAK2172941.1"/>
    </source>
</evidence>
<sequence>MQLSIRHYKHQHSSRPVVLEIEAKSHHCPLIVMKRYLRVHGSTSGPLFIFADHTPISASYFARQLAACLSHCGYDTTRYTGHSFRIGAATTAAERGFTDVQIQNMGRWKSTAFRRYIRIPMMHS</sequence>
<dbReference type="PANTHER" id="PTHR34605">
    <property type="entry name" value="PHAGE_INTEGRASE DOMAIN-CONTAINING PROTEIN"/>
    <property type="match status" value="1"/>
</dbReference>
<dbReference type="InterPro" id="IPR011010">
    <property type="entry name" value="DNA_brk_join_enz"/>
</dbReference>
<keyword evidence="1" id="KW-0233">DNA recombination</keyword>
<organism evidence="2 3">
    <name type="scientific">Ridgeia piscesae</name>
    <name type="common">Tubeworm</name>
    <dbReference type="NCBI Taxonomy" id="27915"/>
    <lineage>
        <taxon>Eukaryota</taxon>
        <taxon>Metazoa</taxon>
        <taxon>Spiralia</taxon>
        <taxon>Lophotrochozoa</taxon>
        <taxon>Annelida</taxon>
        <taxon>Polychaeta</taxon>
        <taxon>Sedentaria</taxon>
        <taxon>Canalipalpata</taxon>
        <taxon>Sabellida</taxon>
        <taxon>Siboglinidae</taxon>
        <taxon>Ridgeia</taxon>
    </lineage>
</organism>
<dbReference type="Gene3D" id="1.10.443.10">
    <property type="entry name" value="Intergrase catalytic core"/>
    <property type="match status" value="1"/>
</dbReference>
<dbReference type="PANTHER" id="PTHR34605:SF3">
    <property type="entry name" value="P CELL-TYPE AGGLUTINATION PROTEIN MAP4-LIKE-RELATED"/>
    <property type="match status" value="1"/>
</dbReference>
<dbReference type="InterPro" id="IPR052925">
    <property type="entry name" value="Phage_Integrase-like_Recomb"/>
</dbReference>
<proteinExistence type="predicted"/>
<dbReference type="EMBL" id="JAODUO010000917">
    <property type="protein sequence ID" value="KAK2172941.1"/>
    <property type="molecule type" value="Genomic_DNA"/>
</dbReference>
<reference evidence="2" key="1">
    <citation type="journal article" date="2023" name="Mol. Biol. Evol.">
        <title>Third-Generation Sequencing Reveals the Adaptive Role of the Epigenome in Three Deep-Sea Polychaetes.</title>
        <authorList>
            <person name="Perez M."/>
            <person name="Aroh O."/>
            <person name="Sun Y."/>
            <person name="Lan Y."/>
            <person name="Juniper S.K."/>
            <person name="Young C.R."/>
            <person name="Angers B."/>
            <person name="Qian P.Y."/>
        </authorList>
    </citation>
    <scope>NUCLEOTIDE SEQUENCE</scope>
    <source>
        <strain evidence="2">R07B-5</strain>
    </source>
</reference>
<dbReference type="GO" id="GO:0003677">
    <property type="term" value="F:DNA binding"/>
    <property type="evidence" value="ECO:0007669"/>
    <property type="project" value="InterPro"/>
</dbReference>
<evidence type="ECO:0008006" key="4">
    <source>
        <dbReference type="Google" id="ProtNLM"/>
    </source>
</evidence>
<accession>A0AAD9KKJ9</accession>